<comment type="caution">
    <text evidence="4">The sequence shown here is derived from an EMBL/GenBank/DDBJ whole genome shotgun (WGS) entry which is preliminary data.</text>
</comment>
<evidence type="ECO:0000313" key="5">
    <source>
        <dbReference type="Proteomes" id="UP001596116"/>
    </source>
</evidence>
<sequence>MTTSVTQPEKPAGPAPETPDGKGSRAPKRRRIPGAGAIFAARLVLFWERLWPAVLPALAVPSVFVFISLCDLWKLIPPFLHWGILVIGGAAFAGLLYDGLKGVRFPSRREAQARLEEDGHVDHAALQAMDDRPFSADDQASPLWRAHLEASAERARAARLNRARDTAGGRDPWGLRFIALGLLAIGFVASGKDTLSRLALGFDPQAHAGAGKLVADLWIEPPAYAGRAPIYLLRAGQPMPAGADQIDAPEGSVLKAQVNGGGRVRLTYQTENETKRAAFDRDRQAARAEIAIGESGLLRLRLGAKEGRWPIGVLADATPTVTFVEPPARTDDARVDFTVSIEDDYGVADAWLVMRLDPDQERPLDSSLLDKTALGETRTIPIDGVRGVSGERSATLDLQADPWAGLQVLAKVVARDGAGQEGDTGEVAVILPTRMFYNPVAKAVIEQRQTLAVSAEDWRRAARSFDAITMAPDIFYEEKPTHYLMLRSAFWRVMRRNGDGYEDAVEKFWPLALQLEDEALELARQRLEAAREALRQALERGASDEEIERLVEELRQAMNDYLTALAQSGQPMEEASQNAQQLDQSDLDDMLDSIRDLSQQGANNAARQMLSDLENMLNNLRLSQGGAGQNGEGQSGQGQSGQGERGGAAGAAGELIGRQRELADEAFERRREGNLNGDDLASREGGLGGDLDALMDALEGDSEADPSGDAGRALGRARSAMREAEGALAGDDFGAAGDAMERAIANLRDGAEALAREQMRQAQGEQGGGEGQRDGRGADPLGRPAGDIAGEGVDVPGESEAGRTRAVIEELRRRLGEPGRDEDEVDYLERLLERF</sequence>
<dbReference type="RefSeq" id="WP_379880066.1">
    <property type="nucleotide sequence ID" value="NZ_JBHPON010000001.1"/>
</dbReference>
<evidence type="ECO:0000256" key="2">
    <source>
        <dbReference type="SAM" id="MobiDB-lite"/>
    </source>
</evidence>
<name>A0ABW1KS36_9PROT</name>
<evidence type="ECO:0000256" key="3">
    <source>
        <dbReference type="SAM" id="Phobius"/>
    </source>
</evidence>
<feature type="transmembrane region" description="Helical" evidence="3">
    <location>
        <begin position="173"/>
        <end position="191"/>
    </location>
</feature>
<keyword evidence="3" id="KW-0472">Membrane</keyword>
<feature type="region of interest" description="Disordered" evidence="2">
    <location>
        <begin position="622"/>
        <end position="650"/>
    </location>
</feature>
<proteinExistence type="predicted"/>
<feature type="transmembrane region" description="Helical" evidence="3">
    <location>
        <begin position="79"/>
        <end position="100"/>
    </location>
</feature>
<evidence type="ECO:0000256" key="1">
    <source>
        <dbReference type="SAM" id="Coils"/>
    </source>
</evidence>
<organism evidence="4 5">
    <name type="scientific">Hyphococcus aureus</name>
    <dbReference type="NCBI Taxonomy" id="2666033"/>
    <lineage>
        <taxon>Bacteria</taxon>
        <taxon>Pseudomonadati</taxon>
        <taxon>Pseudomonadota</taxon>
        <taxon>Alphaproteobacteria</taxon>
        <taxon>Parvularculales</taxon>
        <taxon>Parvularculaceae</taxon>
        <taxon>Hyphococcus</taxon>
    </lineage>
</organism>
<keyword evidence="3" id="KW-0812">Transmembrane</keyword>
<feature type="coiled-coil region" evidence="1">
    <location>
        <begin position="512"/>
        <end position="567"/>
    </location>
</feature>
<gene>
    <name evidence="4" type="ORF">ACFMB1_03535</name>
</gene>
<dbReference type="Proteomes" id="UP001596116">
    <property type="component" value="Unassembled WGS sequence"/>
</dbReference>
<feature type="region of interest" description="Disordered" evidence="2">
    <location>
        <begin position="751"/>
        <end position="804"/>
    </location>
</feature>
<dbReference type="EMBL" id="JBHPON010000001">
    <property type="protein sequence ID" value="MFC6034599.1"/>
    <property type="molecule type" value="Genomic_DNA"/>
</dbReference>
<keyword evidence="3" id="KW-1133">Transmembrane helix</keyword>
<evidence type="ECO:0000313" key="4">
    <source>
        <dbReference type="EMBL" id="MFC6034599.1"/>
    </source>
</evidence>
<keyword evidence="1" id="KW-0175">Coiled coil</keyword>
<dbReference type="InterPro" id="IPR012683">
    <property type="entry name" value="CHP02302_TM"/>
</dbReference>
<keyword evidence="5" id="KW-1185">Reference proteome</keyword>
<feature type="compositionally biased region" description="Gly residues" evidence="2">
    <location>
        <begin position="625"/>
        <end position="650"/>
    </location>
</feature>
<accession>A0ABW1KS36</accession>
<protein>
    <submittedName>
        <fullName evidence="4">DUF4175 domain-containing protein</fullName>
    </submittedName>
</protein>
<reference evidence="4 5" key="1">
    <citation type="submission" date="2024-09" db="EMBL/GenBank/DDBJ databases">
        <authorList>
            <person name="Zhang Z.-H."/>
        </authorList>
    </citation>
    <scope>NUCLEOTIDE SEQUENCE [LARGE SCALE GENOMIC DNA]</scope>
    <source>
        <strain evidence="4 5">HHTR114</strain>
    </source>
</reference>
<feature type="region of interest" description="Disordered" evidence="2">
    <location>
        <begin position="671"/>
        <end position="734"/>
    </location>
</feature>
<feature type="region of interest" description="Disordered" evidence="2">
    <location>
        <begin position="1"/>
        <end position="29"/>
    </location>
</feature>
<dbReference type="Pfam" id="PF13779">
    <property type="entry name" value="DUF4175"/>
    <property type="match status" value="2"/>
</dbReference>